<dbReference type="OrthoDB" id="9788959at2"/>
<dbReference type="PANTHER" id="PTHR46268:SF6">
    <property type="entry name" value="UNIVERSAL STRESS PROTEIN UP12"/>
    <property type="match status" value="1"/>
</dbReference>
<dbReference type="SUPFAM" id="SSF52402">
    <property type="entry name" value="Adenine nucleotide alpha hydrolases-like"/>
    <property type="match status" value="2"/>
</dbReference>
<feature type="domain" description="UspA" evidence="2">
    <location>
        <begin position="5"/>
        <end position="143"/>
    </location>
</feature>
<dbReference type="EMBL" id="FNHH01000019">
    <property type="protein sequence ID" value="SDM68059.1"/>
    <property type="molecule type" value="Genomic_DNA"/>
</dbReference>
<sequence length="278" mass="31260">MESLKILIPTDFSVQAEFAYLMVKKLEEKTTIDIHFLHVLNVPDTVTMDSRGDIQTCGEIDVNYVVKQKEIALRKLENLKVLYGSQINVHLVLGKTTDAILDFSNSNSFDLIVMGTKGSSGIKEVLSGSEAQIIARRSKTPLLSLMCDRSDLQIQNVLLVHNFNHPKKEGMELMHKLIKAFNTKVHLLQITSGQVEFEKASVQADMKQFAELNGIENYECHLINDKDVENGVVHFNQMSNMDIICIGTHGKGGLFHQSATEKLINHLFKPIISFHLNN</sequence>
<gene>
    <name evidence="3" type="ORF">SAMN05421813_11958</name>
</gene>
<evidence type="ECO:0000259" key="2">
    <source>
        <dbReference type="Pfam" id="PF00582"/>
    </source>
</evidence>
<reference evidence="4" key="1">
    <citation type="submission" date="2016-10" db="EMBL/GenBank/DDBJ databases">
        <authorList>
            <person name="Varghese N."/>
            <person name="Submissions S."/>
        </authorList>
    </citation>
    <scope>NUCLEOTIDE SEQUENCE [LARGE SCALE GENOMIC DNA]</scope>
    <source>
        <strain evidence="4">DSM 24536</strain>
    </source>
</reference>
<dbReference type="Gene3D" id="3.40.50.12370">
    <property type="match status" value="1"/>
</dbReference>
<dbReference type="PRINTS" id="PR01438">
    <property type="entry name" value="UNVRSLSTRESS"/>
</dbReference>
<name>A0A1G9V7C7_9SPHI</name>
<comment type="similarity">
    <text evidence="1">Belongs to the universal stress protein A family.</text>
</comment>
<organism evidence="3 4">
    <name type="scientific">Daejeonella rubra</name>
    <dbReference type="NCBI Taxonomy" id="990371"/>
    <lineage>
        <taxon>Bacteria</taxon>
        <taxon>Pseudomonadati</taxon>
        <taxon>Bacteroidota</taxon>
        <taxon>Sphingobacteriia</taxon>
        <taxon>Sphingobacteriales</taxon>
        <taxon>Sphingobacteriaceae</taxon>
        <taxon>Daejeonella</taxon>
    </lineage>
</organism>
<dbReference type="AlphaFoldDB" id="A0A1G9V7C7"/>
<proteinExistence type="inferred from homology"/>
<dbReference type="Pfam" id="PF00582">
    <property type="entry name" value="Usp"/>
    <property type="match status" value="1"/>
</dbReference>
<evidence type="ECO:0000313" key="4">
    <source>
        <dbReference type="Proteomes" id="UP000199226"/>
    </source>
</evidence>
<keyword evidence="4" id="KW-1185">Reference proteome</keyword>
<evidence type="ECO:0000313" key="3">
    <source>
        <dbReference type="EMBL" id="SDM68059.1"/>
    </source>
</evidence>
<evidence type="ECO:0000256" key="1">
    <source>
        <dbReference type="ARBA" id="ARBA00008791"/>
    </source>
</evidence>
<dbReference type="InterPro" id="IPR006016">
    <property type="entry name" value="UspA"/>
</dbReference>
<dbReference type="PANTHER" id="PTHR46268">
    <property type="entry name" value="STRESS RESPONSE PROTEIN NHAX"/>
    <property type="match status" value="1"/>
</dbReference>
<dbReference type="RefSeq" id="WP_090705516.1">
    <property type="nucleotide sequence ID" value="NZ_FNHH01000019.1"/>
</dbReference>
<accession>A0A1G9V7C7</accession>
<dbReference type="CDD" id="cd00293">
    <property type="entry name" value="USP-like"/>
    <property type="match status" value="1"/>
</dbReference>
<dbReference type="STRING" id="990371.SAMN05421813_11958"/>
<dbReference type="Proteomes" id="UP000199226">
    <property type="component" value="Unassembled WGS sequence"/>
</dbReference>
<dbReference type="InterPro" id="IPR006015">
    <property type="entry name" value="Universal_stress_UspA"/>
</dbReference>
<protein>
    <submittedName>
        <fullName evidence="3">Nucleotide-binding universal stress protein, UspA family</fullName>
    </submittedName>
</protein>